<reference evidence="2" key="1">
    <citation type="submission" date="2021-01" db="EMBL/GenBank/DDBJ databases">
        <authorList>
            <person name="Corre E."/>
            <person name="Pelletier E."/>
            <person name="Niang G."/>
            <person name="Scheremetjew M."/>
            <person name="Finn R."/>
            <person name="Kale V."/>
            <person name="Holt S."/>
            <person name="Cochrane G."/>
            <person name="Meng A."/>
            <person name="Brown T."/>
            <person name="Cohen L."/>
        </authorList>
    </citation>
    <scope>NUCLEOTIDE SEQUENCE</scope>
    <source>
        <strain evidence="2">379</strain>
    </source>
</reference>
<dbReference type="EMBL" id="HBIR01021481">
    <property type="protein sequence ID" value="CAE0547652.1"/>
    <property type="molecule type" value="Transcribed_RNA"/>
</dbReference>
<proteinExistence type="predicted"/>
<sequence length="237" mass="25451">MWAGPVGAVLELLQTLVGVRRGESLPALLDVYLNWERHTARASPTPRVYVDNDQTAYACLFVSQHLARACGVRGGSTRRPRVGGRARCVTCPHDGQRRCVRANGSPDCSAGGGRLLGVRLGLDYSLRLFENMFKAGAHRLEGGTLRHRSSGATPLAVHFNGPAKVVHDAGWRLPQWGGKPDMPRQLRDALCASLPAAERAAADARFASHVTFLDPTFRRVSGGIGHLNSTCLGVVAA</sequence>
<dbReference type="EMBL" id="HBIR01021484">
    <property type="protein sequence ID" value="CAE0547654.1"/>
    <property type="molecule type" value="Transcribed_RNA"/>
</dbReference>
<evidence type="ECO:0000313" key="2">
    <source>
        <dbReference type="EMBL" id="CAE0547654.1"/>
    </source>
</evidence>
<organism evidence="2">
    <name type="scientific">Emiliania huxleyi</name>
    <name type="common">Coccolithophore</name>
    <name type="synonym">Pontosphaera huxleyi</name>
    <dbReference type="NCBI Taxonomy" id="2903"/>
    <lineage>
        <taxon>Eukaryota</taxon>
        <taxon>Haptista</taxon>
        <taxon>Haptophyta</taxon>
        <taxon>Prymnesiophyceae</taxon>
        <taxon>Isochrysidales</taxon>
        <taxon>Noelaerhabdaceae</taxon>
        <taxon>Emiliania</taxon>
    </lineage>
</organism>
<gene>
    <name evidence="1" type="ORF">EHUX00137_LOCUS16353</name>
    <name evidence="2" type="ORF">EHUX00137_LOCUS16355</name>
</gene>
<evidence type="ECO:0000313" key="1">
    <source>
        <dbReference type="EMBL" id="CAE0547652.1"/>
    </source>
</evidence>
<dbReference type="AlphaFoldDB" id="A0A6V2QM61"/>
<accession>A0A6V2QM61</accession>
<protein>
    <submittedName>
        <fullName evidence="2">Uncharacterized protein</fullName>
    </submittedName>
</protein>
<name>A0A6V2QM61_EMIHU</name>